<protein>
    <submittedName>
        <fullName evidence="1">Uncharacterized protein</fullName>
    </submittedName>
</protein>
<dbReference type="VEuPathDB" id="FungiDB:C5L36_0A03910"/>
<dbReference type="Proteomes" id="UP000189274">
    <property type="component" value="Unassembled WGS sequence"/>
</dbReference>
<organism evidence="1 2">
    <name type="scientific">Pichia kudriavzevii</name>
    <name type="common">Yeast</name>
    <name type="synonym">Issatchenkia orientalis</name>
    <dbReference type="NCBI Taxonomy" id="4909"/>
    <lineage>
        <taxon>Eukaryota</taxon>
        <taxon>Fungi</taxon>
        <taxon>Dikarya</taxon>
        <taxon>Ascomycota</taxon>
        <taxon>Saccharomycotina</taxon>
        <taxon>Pichiomycetes</taxon>
        <taxon>Pichiales</taxon>
        <taxon>Pichiaceae</taxon>
        <taxon>Pichia</taxon>
    </lineage>
</organism>
<proteinExistence type="predicted"/>
<gene>
    <name evidence="1" type="ORF">BOH78_0856</name>
</gene>
<comment type="caution">
    <text evidence="1">The sequence shown here is derived from an EMBL/GenBank/DDBJ whole genome shotgun (WGS) entry which is preliminary data.</text>
</comment>
<dbReference type="AlphaFoldDB" id="A0A1V2LS87"/>
<accession>A0A1V2LS87</accession>
<dbReference type="EMBL" id="MQVM01000003">
    <property type="protein sequence ID" value="ONH76789.1"/>
    <property type="molecule type" value="Genomic_DNA"/>
</dbReference>
<evidence type="ECO:0000313" key="2">
    <source>
        <dbReference type="Proteomes" id="UP000189274"/>
    </source>
</evidence>
<reference evidence="2" key="1">
    <citation type="journal article" date="2017" name="Genome Announc.">
        <title>Genome sequences of Cyberlindnera fabianii 65, Pichia kudriavzevii 129, and Saccharomyces cerevisiae 131 isolated from fermented masau fruits in Zimbabwe.</title>
        <authorList>
            <person name="van Rijswijck I.M.H."/>
            <person name="Derks M.F.L."/>
            <person name="Abee T."/>
            <person name="de Ridder D."/>
            <person name="Smid E.J."/>
        </authorList>
    </citation>
    <scope>NUCLEOTIDE SEQUENCE [LARGE SCALE GENOMIC DNA]</scope>
    <source>
        <strain evidence="2">129</strain>
    </source>
</reference>
<evidence type="ECO:0000313" key="1">
    <source>
        <dbReference type="EMBL" id="ONH76789.1"/>
    </source>
</evidence>
<sequence length="198" mass="22623">MSSVSSSFSSLELNSVDANSTLEVNDQSHSIDYSKPPEWTNNTDIANELWEFKLLRNDSKIKSYLSKLNQINDKDAILKYSRDNDEILIINEEPRLPRVKITKKNDYLIKHDMESVESLIDDEIGDDDIIDLQGGFDDFEGLDSFDLNNNKHDPFSTGTIIYHDGINDSIKNVIKNTPASQMYLANGILEYNEEVKRL</sequence>
<name>A0A1V2LS87_PICKU</name>